<evidence type="ECO:0000313" key="2">
    <source>
        <dbReference type="EMBL" id="CAG4884813.1"/>
    </source>
</evidence>
<name>A0A916N1D8_9PROT</name>
<comment type="caution">
    <text evidence="2">The sequence shown here is derived from an EMBL/GenBank/DDBJ whole genome shotgun (WGS) entry which is preliminary data.</text>
</comment>
<sequence length="62" mass="7369">MRLLKLPPYSPELNPVEHLWDGLREKSFRNRVFASIDALEDHLEEALHDMEFDHERVRSIVA</sequence>
<dbReference type="Gene3D" id="3.30.420.10">
    <property type="entry name" value="Ribonuclease H-like superfamily/Ribonuclease H"/>
    <property type="match status" value="1"/>
</dbReference>
<dbReference type="AlphaFoldDB" id="A0A916N1D8"/>
<gene>
    <name evidence="2" type="ORF">GTOL_12696</name>
</gene>
<reference evidence="2" key="1">
    <citation type="submission" date="2021-04" db="EMBL/GenBank/DDBJ databases">
        <authorList>
            <person name="Hornung B."/>
        </authorList>
    </citation>
    <scope>NUCLEOTIDE SEQUENCE</scope>
    <source>
        <strain evidence="2">G5G6</strain>
    </source>
</reference>
<organism evidence="2 3">
    <name type="scientific">Georgfuchsia toluolica</name>
    <dbReference type="NCBI Taxonomy" id="424218"/>
    <lineage>
        <taxon>Bacteria</taxon>
        <taxon>Pseudomonadati</taxon>
        <taxon>Pseudomonadota</taxon>
        <taxon>Betaproteobacteria</taxon>
        <taxon>Nitrosomonadales</taxon>
        <taxon>Sterolibacteriaceae</taxon>
        <taxon>Georgfuchsia</taxon>
    </lineage>
</organism>
<protein>
    <recommendedName>
        <fullName evidence="1">Tc1-like transposase DDE domain-containing protein</fullName>
    </recommendedName>
</protein>
<dbReference type="InterPro" id="IPR038717">
    <property type="entry name" value="Tc1-like_DDE_dom"/>
</dbReference>
<proteinExistence type="predicted"/>
<evidence type="ECO:0000259" key="1">
    <source>
        <dbReference type="Pfam" id="PF13358"/>
    </source>
</evidence>
<dbReference type="Pfam" id="PF13358">
    <property type="entry name" value="DDE_3"/>
    <property type="match status" value="1"/>
</dbReference>
<keyword evidence="3" id="KW-1185">Reference proteome</keyword>
<evidence type="ECO:0000313" key="3">
    <source>
        <dbReference type="Proteomes" id="UP000742786"/>
    </source>
</evidence>
<dbReference type="Proteomes" id="UP000742786">
    <property type="component" value="Unassembled WGS sequence"/>
</dbReference>
<dbReference type="GO" id="GO:0003676">
    <property type="term" value="F:nucleic acid binding"/>
    <property type="evidence" value="ECO:0007669"/>
    <property type="project" value="InterPro"/>
</dbReference>
<accession>A0A916N1D8</accession>
<dbReference type="EMBL" id="CAJQUM010000001">
    <property type="protein sequence ID" value="CAG4884813.1"/>
    <property type="molecule type" value="Genomic_DNA"/>
</dbReference>
<dbReference type="InterPro" id="IPR036397">
    <property type="entry name" value="RNaseH_sf"/>
</dbReference>
<feature type="domain" description="Tc1-like transposase DDE" evidence="1">
    <location>
        <begin position="2"/>
        <end position="39"/>
    </location>
</feature>